<protein>
    <submittedName>
        <fullName evidence="2">Uncharacterized protein</fullName>
    </submittedName>
</protein>
<name>C7CFS5_METED</name>
<evidence type="ECO:0000256" key="1">
    <source>
        <dbReference type="SAM" id="MobiDB-lite"/>
    </source>
</evidence>
<dbReference type="KEGG" id="mdi:METDI1394"/>
<dbReference type="AlphaFoldDB" id="C7CFS5"/>
<reference evidence="3" key="1">
    <citation type="journal article" date="2009" name="PLoS ONE">
        <title>Methylobacterium genome sequences: a reference blueprint to investigate microbial metabolism of C1 compounds from natural and industrial sources.</title>
        <authorList>
            <person name="Vuilleumier S."/>
            <person name="Chistoserdova L."/>
            <person name="Lee M.-C."/>
            <person name="Bringel F."/>
            <person name="Lajus A."/>
            <person name="Zhou Y."/>
            <person name="Gourion B."/>
            <person name="Barbe V."/>
            <person name="Chang J."/>
            <person name="Cruveiller S."/>
            <person name="Dossat C."/>
            <person name="Gillett W."/>
            <person name="Gruffaz C."/>
            <person name="Haugen E."/>
            <person name="Hourcade E."/>
            <person name="Levy R."/>
            <person name="Mangenot S."/>
            <person name="Muller E."/>
            <person name="Nadalig T."/>
            <person name="Pagni M."/>
            <person name="Penny C."/>
            <person name="Peyraud R."/>
            <person name="Robinson D.G."/>
            <person name="Roche D."/>
            <person name="Rouy Z."/>
            <person name="Saenampechek C."/>
            <person name="Salvignol G."/>
            <person name="Vallenet D."/>
            <person name="Wu Z."/>
            <person name="Marx C.J."/>
            <person name="Vorholt J.A."/>
            <person name="Olson M.V."/>
            <person name="Kaul R."/>
            <person name="Weissenbach J."/>
            <person name="Medigue C."/>
            <person name="Lidstrom M.E."/>
        </authorList>
    </citation>
    <scope>NUCLEOTIDE SEQUENCE [LARGE SCALE GENOMIC DNA]</scope>
    <source>
        <strain evidence="3">DSM 6343 / CIP 106787 / DM4</strain>
    </source>
</reference>
<organism evidence="2 3">
    <name type="scientific">Methylorubrum extorquens (strain DSM 6343 / CIP 106787 / DM4)</name>
    <name type="common">Methylobacterium extorquens</name>
    <dbReference type="NCBI Taxonomy" id="661410"/>
    <lineage>
        <taxon>Bacteria</taxon>
        <taxon>Pseudomonadati</taxon>
        <taxon>Pseudomonadota</taxon>
        <taxon>Alphaproteobacteria</taxon>
        <taxon>Hyphomicrobiales</taxon>
        <taxon>Methylobacteriaceae</taxon>
        <taxon>Methylorubrum</taxon>
    </lineage>
</organism>
<dbReference type="EMBL" id="FP103042">
    <property type="protein sequence ID" value="CAX23001.1"/>
    <property type="molecule type" value="Genomic_DNA"/>
</dbReference>
<gene>
    <name evidence="2" type="ORF">METD_I1394</name>
</gene>
<dbReference type="Proteomes" id="UP000008070">
    <property type="component" value="Chromosome"/>
</dbReference>
<evidence type="ECO:0000313" key="2">
    <source>
        <dbReference type="EMBL" id="CAX23001.1"/>
    </source>
</evidence>
<sequence length="114" mass="13344">MQTQEETMSKRFFAAMLALTLAGFLQFGPMTAPANAAPLGAVPASTLAGDADALRQAQFHHHHHRRHHHHHGWGHRHHGWGHHHHYRRHHHHGWGHHHHGWGHHHHHRSHHHHF</sequence>
<accession>C7CFS5</accession>
<dbReference type="HOGENOM" id="CLU_2118162_0_0_5"/>
<evidence type="ECO:0000313" key="3">
    <source>
        <dbReference type="Proteomes" id="UP000008070"/>
    </source>
</evidence>
<feature type="region of interest" description="Disordered" evidence="1">
    <location>
        <begin position="58"/>
        <end position="114"/>
    </location>
</feature>
<proteinExistence type="predicted"/>